<gene>
    <name evidence="3" type="ORF">QBC37DRAFT_236891</name>
</gene>
<keyword evidence="1" id="KW-0677">Repeat</keyword>
<dbReference type="InterPro" id="IPR056884">
    <property type="entry name" value="NPHP3-like_N"/>
</dbReference>
<evidence type="ECO:0000313" key="4">
    <source>
        <dbReference type="Proteomes" id="UP001301769"/>
    </source>
</evidence>
<protein>
    <recommendedName>
        <fullName evidence="2">Nephrocystin 3-like N-terminal domain-containing protein</fullName>
    </recommendedName>
</protein>
<feature type="non-terminal residue" evidence="3">
    <location>
        <position position="1"/>
    </location>
</feature>
<proteinExistence type="predicted"/>
<dbReference type="SUPFAM" id="SSF52540">
    <property type="entry name" value="P-loop containing nucleoside triphosphate hydrolases"/>
    <property type="match status" value="1"/>
</dbReference>
<comment type="caution">
    <text evidence="3">The sequence shown here is derived from an EMBL/GenBank/DDBJ whole genome shotgun (WGS) entry which is preliminary data.</text>
</comment>
<reference evidence="3" key="1">
    <citation type="journal article" date="2023" name="Mol. Phylogenet. Evol.">
        <title>Genome-scale phylogeny and comparative genomics of the fungal order Sordariales.</title>
        <authorList>
            <person name="Hensen N."/>
            <person name="Bonometti L."/>
            <person name="Westerberg I."/>
            <person name="Brannstrom I.O."/>
            <person name="Guillou S."/>
            <person name="Cros-Aarteil S."/>
            <person name="Calhoun S."/>
            <person name="Haridas S."/>
            <person name="Kuo A."/>
            <person name="Mondo S."/>
            <person name="Pangilinan J."/>
            <person name="Riley R."/>
            <person name="LaButti K."/>
            <person name="Andreopoulos B."/>
            <person name="Lipzen A."/>
            <person name="Chen C."/>
            <person name="Yan M."/>
            <person name="Daum C."/>
            <person name="Ng V."/>
            <person name="Clum A."/>
            <person name="Steindorff A."/>
            <person name="Ohm R.A."/>
            <person name="Martin F."/>
            <person name="Silar P."/>
            <person name="Natvig D.O."/>
            <person name="Lalanne C."/>
            <person name="Gautier V."/>
            <person name="Ament-Velasquez S.L."/>
            <person name="Kruys A."/>
            <person name="Hutchinson M.I."/>
            <person name="Powell A.J."/>
            <person name="Barry K."/>
            <person name="Miller A.N."/>
            <person name="Grigoriev I.V."/>
            <person name="Debuchy R."/>
            <person name="Gladieux P."/>
            <person name="Hiltunen Thoren M."/>
            <person name="Johannesson H."/>
        </authorList>
    </citation>
    <scope>NUCLEOTIDE SEQUENCE</scope>
    <source>
        <strain evidence="3">PSN293</strain>
    </source>
</reference>
<dbReference type="Pfam" id="PF24883">
    <property type="entry name" value="NPHP3_N"/>
    <property type="match status" value="1"/>
</dbReference>
<evidence type="ECO:0000259" key="2">
    <source>
        <dbReference type="Pfam" id="PF24883"/>
    </source>
</evidence>
<sequence>QKIRKEVLSKLPVVKGAAFNSHAEEHHARCHPDTRTELLCQIRDWTNNPQAEGIFWLCGMAGTGKSTISRTVASQLSAEGVLGASFLFKKGDGDRGKAAKFFTTIASQLVHQLPFLATHV</sequence>
<dbReference type="Gene3D" id="3.40.50.300">
    <property type="entry name" value="P-loop containing nucleotide triphosphate hydrolases"/>
    <property type="match status" value="1"/>
</dbReference>
<reference evidence="3" key="2">
    <citation type="submission" date="2023-05" db="EMBL/GenBank/DDBJ databases">
        <authorList>
            <consortium name="Lawrence Berkeley National Laboratory"/>
            <person name="Steindorff A."/>
            <person name="Hensen N."/>
            <person name="Bonometti L."/>
            <person name="Westerberg I."/>
            <person name="Brannstrom I.O."/>
            <person name="Guillou S."/>
            <person name="Cros-Aarteil S."/>
            <person name="Calhoun S."/>
            <person name="Haridas S."/>
            <person name="Kuo A."/>
            <person name="Mondo S."/>
            <person name="Pangilinan J."/>
            <person name="Riley R."/>
            <person name="Labutti K."/>
            <person name="Andreopoulos B."/>
            <person name="Lipzen A."/>
            <person name="Chen C."/>
            <person name="Yanf M."/>
            <person name="Daum C."/>
            <person name="Ng V."/>
            <person name="Clum A."/>
            <person name="Ohm R."/>
            <person name="Martin F."/>
            <person name="Silar P."/>
            <person name="Natvig D."/>
            <person name="Lalanne C."/>
            <person name="Gautier V."/>
            <person name="Ament-Velasquez S.L."/>
            <person name="Kruys A."/>
            <person name="Hutchinson M.I."/>
            <person name="Powell A.J."/>
            <person name="Barry K."/>
            <person name="Miller A.N."/>
            <person name="Grigoriev I.V."/>
            <person name="Debuchy R."/>
            <person name="Gladieux P."/>
            <person name="Thoren M.H."/>
            <person name="Johannesson H."/>
        </authorList>
    </citation>
    <scope>NUCLEOTIDE SEQUENCE</scope>
    <source>
        <strain evidence="3">PSN293</strain>
    </source>
</reference>
<evidence type="ECO:0000256" key="1">
    <source>
        <dbReference type="ARBA" id="ARBA00022737"/>
    </source>
</evidence>
<dbReference type="Proteomes" id="UP001301769">
    <property type="component" value="Unassembled WGS sequence"/>
</dbReference>
<dbReference type="AlphaFoldDB" id="A0AAN6XSJ9"/>
<feature type="domain" description="Nephrocystin 3-like N-terminal" evidence="2">
    <location>
        <begin position="41"/>
        <end position="119"/>
    </location>
</feature>
<accession>A0AAN6XSJ9</accession>
<name>A0AAN6XSJ9_9PEZI</name>
<evidence type="ECO:0000313" key="3">
    <source>
        <dbReference type="EMBL" id="KAK4205815.1"/>
    </source>
</evidence>
<dbReference type="InterPro" id="IPR027417">
    <property type="entry name" value="P-loop_NTPase"/>
</dbReference>
<dbReference type="EMBL" id="MU858800">
    <property type="protein sequence ID" value="KAK4205815.1"/>
    <property type="molecule type" value="Genomic_DNA"/>
</dbReference>
<keyword evidence="4" id="KW-1185">Reference proteome</keyword>
<organism evidence="3 4">
    <name type="scientific">Rhypophila decipiens</name>
    <dbReference type="NCBI Taxonomy" id="261697"/>
    <lineage>
        <taxon>Eukaryota</taxon>
        <taxon>Fungi</taxon>
        <taxon>Dikarya</taxon>
        <taxon>Ascomycota</taxon>
        <taxon>Pezizomycotina</taxon>
        <taxon>Sordariomycetes</taxon>
        <taxon>Sordariomycetidae</taxon>
        <taxon>Sordariales</taxon>
        <taxon>Naviculisporaceae</taxon>
        <taxon>Rhypophila</taxon>
    </lineage>
</organism>
<feature type="non-terminal residue" evidence="3">
    <location>
        <position position="120"/>
    </location>
</feature>